<feature type="region of interest" description="Disordered" evidence="10">
    <location>
        <begin position="70"/>
        <end position="99"/>
    </location>
</feature>
<dbReference type="PANTHER" id="PTHR10625">
    <property type="entry name" value="HISTONE DEACETYLASE HDAC1-RELATED"/>
    <property type="match status" value="1"/>
</dbReference>
<proteinExistence type="inferred from homology"/>
<keyword evidence="8" id="KW-0804">Transcription</keyword>
<keyword evidence="9" id="KW-0539">Nucleus</keyword>
<comment type="similarity">
    <text evidence="2">Belongs to the histone deacetylase family. HD type 2 subfamily.</text>
</comment>
<evidence type="ECO:0000256" key="1">
    <source>
        <dbReference type="ARBA" id="ARBA00004123"/>
    </source>
</evidence>
<feature type="compositionally biased region" description="Low complexity" evidence="10">
    <location>
        <begin position="70"/>
        <end position="82"/>
    </location>
</feature>
<keyword evidence="11" id="KW-0812">Transmembrane</keyword>
<evidence type="ECO:0000256" key="4">
    <source>
        <dbReference type="ARBA" id="ARBA00022491"/>
    </source>
</evidence>
<organism evidence="13 14">
    <name type="scientific">Schistosoma margrebowiei</name>
    <dbReference type="NCBI Taxonomy" id="48269"/>
    <lineage>
        <taxon>Eukaryota</taxon>
        <taxon>Metazoa</taxon>
        <taxon>Spiralia</taxon>
        <taxon>Lophotrochozoa</taxon>
        <taxon>Platyhelminthes</taxon>
        <taxon>Trematoda</taxon>
        <taxon>Digenea</taxon>
        <taxon>Strigeidida</taxon>
        <taxon>Schistosomatoidea</taxon>
        <taxon>Schistosomatidae</taxon>
        <taxon>Schistosoma</taxon>
    </lineage>
</organism>
<dbReference type="GO" id="GO:0040029">
    <property type="term" value="P:epigenetic regulation of gene expression"/>
    <property type="evidence" value="ECO:0007669"/>
    <property type="project" value="TreeGrafter"/>
</dbReference>
<dbReference type="STRING" id="48269.A0A183MD66"/>
<evidence type="ECO:0000313" key="14">
    <source>
        <dbReference type="Proteomes" id="UP000277204"/>
    </source>
</evidence>
<evidence type="ECO:0000256" key="6">
    <source>
        <dbReference type="ARBA" id="ARBA00022853"/>
    </source>
</evidence>
<dbReference type="GO" id="GO:0000118">
    <property type="term" value="C:histone deacetylase complex"/>
    <property type="evidence" value="ECO:0007669"/>
    <property type="project" value="TreeGrafter"/>
</dbReference>
<dbReference type="InterPro" id="IPR023696">
    <property type="entry name" value="Ureohydrolase_dom_sf"/>
</dbReference>
<evidence type="ECO:0000256" key="8">
    <source>
        <dbReference type="ARBA" id="ARBA00023163"/>
    </source>
</evidence>
<evidence type="ECO:0000256" key="5">
    <source>
        <dbReference type="ARBA" id="ARBA00022801"/>
    </source>
</evidence>
<keyword evidence="11" id="KW-0472">Membrane</keyword>
<dbReference type="Proteomes" id="UP000277204">
    <property type="component" value="Unassembled WGS sequence"/>
</dbReference>
<feature type="compositionally biased region" description="Polar residues" evidence="10">
    <location>
        <begin position="89"/>
        <end position="99"/>
    </location>
</feature>
<reference evidence="13 14" key="1">
    <citation type="submission" date="2018-11" db="EMBL/GenBank/DDBJ databases">
        <authorList>
            <consortium name="Pathogen Informatics"/>
        </authorList>
    </citation>
    <scope>NUCLEOTIDE SEQUENCE [LARGE SCALE GENOMIC DNA]</scope>
    <source>
        <strain evidence="13 14">Zambia</strain>
    </source>
</reference>
<keyword evidence="11" id="KW-1133">Transmembrane helix</keyword>
<dbReference type="EMBL" id="UZAI01012094">
    <property type="protein sequence ID" value="VDP09710.1"/>
    <property type="molecule type" value="Genomic_DNA"/>
</dbReference>
<comment type="subcellular location">
    <subcellularLocation>
        <location evidence="1">Nucleus</location>
    </subcellularLocation>
</comment>
<gene>
    <name evidence="13" type="ORF">SMRZ_LOCUS13990</name>
</gene>
<dbReference type="Pfam" id="PF00850">
    <property type="entry name" value="Hist_deacetyl"/>
    <property type="match status" value="1"/>
</dbReference>
<evidence type="ECO:0000313" key="13">
    <source>
        <dbReference type="EMBL" id="VDP09710.1"/>
    </source>
</evidence>
<dbReference type="EC" id="3.5.1.98" evidence="3"/>
<evidence type="ECO:0000256" key="10">
    <source>
        <dbReference type="SAM" id="MobiDB-lite"/>
    </source>
</evidence>
<name>A0A183MD66_9TREM</name>
<dbReference type="SUPFAM" id="SSF52768">
    <property type="entry name" value="Arginase/deacetylase"/>
    <property type="match status" value="1"/>
</dbReference>
<keyword evidence="6" id="KW-0156">Chromatin regulator</keyword>
<dbReference type="PANTHER" id="PTHR10625:SF5">
    <property type="entry name" value="HISTONE DEACETYLASE"/>
    <property type="match status" value="1"/>
</dbReference>
<keyword evidence="7" id="KW-0805">Transcription regulation</keyword>
<evidence type="ECO:0000256" key="7">
    <source>
        <dbReference type="ARBA" id="ARBA00023015"/>
    </source>
</evidence>
<accession>A0A183MD66</accession>
<dbReference type="InterPro" id="IPR037138">
    <property type="entry name" value="His_deacetylse_dom_sf"/>
</dbReference>
<keyword evidence="5" id="KW-0378">Hydrolase</keyword>
<sequence>MGFCYFNSVAIAALHLLRERIVSKVLILDWDIHHGNGTKLATTHPGLVYLSLHRYDGGTFFPGTGSVSNCTEENQSSQSNSCDSDHTSTNPVTVSLSDSNISPEKFNHFDDHSANYMANINFNNKFANNISNTIIPSAQLINIAWENPYNGTNDNNYTEIVRSQMKRRSTTTSTVSPYSLNADERRKRWFQVSVLGVVLNLFIFLIFFIDERLSG</sequence>
<evidence type="ECO:0000256" key="11">
    <source>
        <dbReference type="SAM" id="Phobius"/>
    </source>
</evidence>
<keyword evidence="4" id="KW-0678">Repressor</keyword>
<feature type="transmembrane region" description="Helical" evidence="11">
    <location>
        <begin position="189"/>
        <end position="209"/>
    </location>
</feature>
<evidence type="ECO:0000256" key="3">
    <source>
        <dbReference type="ARBA" id="ARBA00012111"/>
    </source>
</evidence>
<dbReference type="InterPro" id="IPR023801">
    <property type="entry name" value="His_deacetylse_dom"/>
</dbReference>
<evidence type="ECO:0000256" key="2">
    <source>
        <dbReference type="ARBA" id="ARBA00007738"/>
    </source>
</evidence>
<feature type="domain" description="Histone deacetylase" evidence="12">
    <location>
        <begin position="1"/>
        <end position="80"/>
    </location>
</feature>
<dbReference type="Gene3D" id="3.40.800.20">
    <property type="entry name" value="Histone deacetylase domain"/>
    <property type="match status" value="1"/>
</dbReference>
<protein>
    <recommendedName>
        <fullName evidence="3">histone deacetylase</fullName>
        <ecNumber evidence="3">3.5.1.98</ecNumber>
    </recommendedName>
</protein>
<dbReference type="AlphaFoldDB" id="A0A183MD66"/>
<dbReference type="GO" id="GO:0141221">
    <property type="term" value="F:histone deacetylase activity, hydrolytic mechanism"/>
    <property type="evidence" value="ECO:0007669"/>
    <property type="project" value="UniProtKB-EC"/>
</dbReference>
<evidence type="ECO:0000256" key="9">
    <source>
        <dbReference type="ARBA" id="ARBA00023242"/>
    </source>
</evidence>
<evidence type="ECO:0000259" key="12">
    <source>
        <dbReference type="Pfam" id="PF00850"/>
    </source>
</evidence>
<keyword evidence="14" id="KW-1185">Reference proteome</keyword>